<dbReference type="CDD" id="cd00130">
    <property type="entry name" value="PAS"/>
    <property type="match status" value="4"/>
</dbReference>
<evidence type="ECO:0000256" key="4">
    <source>
        <dbReference type="ARBA" id="ARBA00022679"/>
    </source>
</evidence>
<dbReference type="InterPro" id="IPR001610">
    <property type="entry name" value="PAC"/>
</dbReference>
<proteinExistence type="predicted"/>
<dbReference type="InterPro" id="IPR036890">
    <property type="entry name" value="HATPase_C_sf"/>
</dbReference>
<feature type="domain" description="PAC" evidence="10">
    <location>
        <begin position="810"/>
        <end position="860"/>
    </location>
</feature>
<dbReference type="Pfam" id="PF07730">
    <property type="entry name" value="HisKA_3"/>
    <property type="match status" value="1"/>
</dbReference>
<evidence type="ECO:0000256" key="6">
    <source>
        <dbReference type="SAM" id="Coils"/>
    </source>
</evidence>
<dbReference type="InterPro" id="IPR005467">
    <property type="entry name" value="His_kinase_dom"/>
</dbReference>
<keyword evidence="7" id="KW-0472">Membrane</keyword>
<dbReference type="SMART" id="SM00387">
    <property type="entry name" value="HATPase_c"/>
    <property type="match status" value="1"/>
</dbReference>
<evidence type="ECO:0000313" key="12">
    <source>
        <dbReference type="Proteomes" id="UP000193334"/>
    </source>
</evidence>
<dbReference type="RefSeq" id="WP_085755046.1">
    <property type="nucleotide sequence ID" value="NZ_CP021023.1"/>
</dbReference>
<dbReference type="GO" id="GO:0016020">
    <property type="term" value="C:membrane"/>
    <property type="evidence" value="ECO:0007669"/>
    <property type="project" value="InterPro"/>
</dbReference>
<keyword evidence="6" id="KW-0175">Coiled coil</keyword>
<evidence type="ECO:0000256" key="3">
    <source>
        <dbReference type="ARBA" id="ARBA00022553"/>
    </source>
</evidence>
<dbReference type="GO" id="GO:0000155">
    <property type="term" value="F:phosphorelay sensor kinase activity"/>
    <property type="evidence" value="ECO:0007669"/>
    <property type="project" value="InterPro"/>
</dbReference>
<feature type="transmembrane region" description="Helical" evidence="7">
    <location>
        <begin position="254"/>
        <end position="280"/>
    </location>
</feature>
<feature type="domain" description="PAS" evidence="9">
    <location>
        <begin position="861"/>
        <end position="897"/>
    </location>
</feature>
<dbReference type="GO" id="GO:0046983">
    <property type="term" value="F:protein dimerization activity"/>
    <property type="evidence" value="ECO:0007669"/>
    <property type="project" value="InterPro"/>
</dbReference>
<dbReference type="SUPFAM" id="SSF55874">
    <property type="entry name" value="ATPase domain of HSP90 chaperone/DNA topoisomerase II/histidine kinase"/>
    <property type="match status" value="1"/>
</dbReference>
<keyword evidence="4 11" id="KW-0808">Transferase</keyword>
<dbReference type="InterPro" id="IPR035965">
    <property type="entry name" value="PAS-like_dom_sf"/>
</dbReference>
<dbReference type="Pfam" id="PF13426">
    <property type="entry name" value="PAS_9"/>
    <property type="match status" value="3"/>
</dbReference>
<dbReference type="InterPro" id="IPR052162">
    <property type="entry name" value="Sensor_kinase/Photoreceptor"/>
</dbReference>
<feature type="domain" description="PAC" evidence="10">
    <location>
        <begin position="566"/>
        <end position="619"/>
    </location>
</feature>
<keyword evidence="7" id="KW-1133">Transmembrane helix</keyword>
<dbReference type="PANTHER" id="PTHR43304">
    <property type="entry name" value="PHYTOCHROME-LIKE PROTEIN CPH1"/>
    <property type="match status" value="1"/>
</dbReference>
<gene>
    <name evidence="11" type="primary">nreB_1</name>
    <name evidence="11" type="ORF">STSP1_00730</name>
</gene>
<feature type="transmembrane region" description="Helical" evidence="7">
    <location>
        <begin position="27"/>
        <end position="51"/>
    </location>
</feature>
<evidence type="ECO:0000259" key="10">
    <source>
        <dbReference type="PROSITE" id="PS50113"/>
    </source>
</evidence>
<keyword evidence="7" id="KW-0812">Transmembrane</keyword>
<dbReference type="EMBL" id="CP021023">
    <property type="protein sequence ID" value="ARN56350.1"/>
    <property type="molecule type" value="Genomic_DNA"/>
</dbReference>
<dbReference type="InterPro" id="IPR011712">
    <property type="entry name" value="Sig_transdc_His_kin_sub3_dim/P"/>
</dbReference>
<keyword evidence="12" id="KW-1185">Reference proteome</keyword>
<dbReference type="Pfam" id="PF08447">
    <property type="entry name" value="PAS_3"/>
    <property type="match status" value="1"/>
</dbReference>
<dbReference type="Gene3D" id="3.30.565.10">
    <property type="entry name" value="Histidine kinase-like ATPase, C-terminal domain"/>
    <property type="match status" value="1"/>
</dbReference>
<dbReference type="STRING" id="1941349.STSP1_00730"/>
<dbReference type="InterPro" id="IPR013655">
    <property type="entry name" value="PAS_fold_3"/>
</dbReference>
<dbReference type="AlphaFoldDB" id="A0A1W6LKM9"/>
<dbReference type="PANTHER" id="PTHR43304:SF1">
    <property type="entry name" value="PAC DOMAIN-CONTAINING PROTEIN"/>
    <property type="match status" value="1"/>
</dbReference>
<feature type="domain" description="PAS" evidence="9">
    <location>
        <begin position="524"/>
        <end position="562"/>
    </location>
</feature>
<dbReference type="Gene3D" id="1.20.5.1930">
    <property type="match status" value="1"/>
</dbReference>
<dbReference type="InterPro" id="IPR003594">
    <property type="entry name" value="HATPase_dom"/>
</dbReference>
<dbReference type="EC" id="2.7.13.3" evidence="2"/>
<dbReference type="SMART" id="SM00091">
    <property type="entry name" value="PAS"/>
    <property type="match status" value="5"/>
</dbReference>
<protein>
    <recommendedName>
        <fullName evidence="2">histidine kinase</fullName>
        <ecNumber evidence="2">2.7.13.3</ecNumber>
    </recommendedName>
</protein>
<evidence type="ECO:0000259" key="9">
    <source>
        <dbReference type="PROSITE" id="PS50112"/>
    </source>
</evidence>
<keyword evidence="3" id="KW-0597">Phosphoprotein</keyword>
<evidence type="ECO:0000256" key="1">
    <source>
        <dbReference type="ARBA" id="ARBA00000085"/>
    </source>
</evidence>
<evidence type="ECO:0000256" key="5">
    <source>
        <dbReference type="ARBA" id="ARBA00022777"/>
    </source>
</evidence>
<feature type="domain" description="PAC" evidence="10">
    <location>
        <begin position="429"/>
        <end position="489"/>
    </location>
</feature>
<dbReference type="KEGG" id="pbp:STSP1_00730"/>
<feature type="domain" description="PAS" evidence="9">
    <location>
        <begin position="620"/>
        <end position="690"/>
    </location>
</feature>
<accession>A0A1W6LKM9</accession>
<dbReference type="PROSITE" id="PS50113">
    <property type="entry name" value="PAC"/>
    <property type="match status" value="4"/>
</dbReference>
<comment type="catalytic activity">
    <reaction evidence="1">
        <text>ATP + protein L-histidine = ADP + protein N-phospho-L-histidine.</text>
        <dbReference type="EC" id="2.7.13.3"/>
    </reaction>
</comment>
<dbReference type="CDD" id="cd16917">
    <property type="entry name" value="HATPase_UhpB-NarQ-NarX-like"/>
    <property type="match status" value="1"/>
</dbReference>
<feature type="domain" description="Histidine kinase" evidence="8">
    <location>
        <begin position="1021"/>
        <end position="1219"/>
    </location>
</feature>
<sequence length="1219" mass="137945">MKNKRNGIQGAKKAAELIPVSKAVRNFILTITVLTGLVVCFFVVLGANTVVKSLDQRACREKTLAADDIFNRFIDNHYMILKDYADFPLITQAVMQPKSNLSSVGDFMKTLSFFGRKYQLTLLDCFGSRIKSTKENPLFDYSSQQWMQRLAEGEIEKFSSVSRQGRNFFFRVVSPVDYKGTVQGFLVLEIPVDEIVEQSSLKSLLSGSHLAVYSGSNLILQIGTRGSSVEHMRKNADLGLKFEYSHSRSQSAEAVALLTVKLLLILLAFVAVNVMIGMYFGNKFFARPLEVFRQAAADFAKHRKSFRPEQIGSKIRELELLAREFSSMEMQIVQNESELGKARKHLEERVIERTKELNEANAEILTSVRRWQATFNSSQSLIIVYDENLNIVKANRAAEKFLNSSADKLMGRHFSSVFGSCEIEDGFIYSAEAVLEKGGHSWEMYFKECERWMLSNLDPIYAENGSISGAVQFLQDITDLREAQKQVTENAERLSLALEGSGLGLWDWQIKTGKIKIDSRWAGMLGYEIEDIPEKIEAWSQRIHPDDYQRVMDELRKAMRGEVDQYHVEHRLKTKSGEYKWILDSGRIIEFDELGEPLRMAGIHQDINESKLLTEKLKQSEANLSSFFNSVDSLFSVLDMQGNIIEVNQPLLNKLGYSREEIIGRNILICHPEQYRKEAGENVEQMLKGKRESCPLPLAAKDGTIIPAESYVIKGIWNGKQALFGISKDISQLKESEEKFAKAFNSSPLLMALSTVESGKFIDVNDTFLNVLGFERDEVIGKTSQQLRLFEDVEKRHKTAEKTLQQGYVRESELKVRKKNGEKLIVLFSSHLINTQRGKILLTAANDVTQLRENQRMLRESEQRLSGLISSITDCMFIVNNDFRISWTNETAAGIFGGVEGLKWNSVFKNADVEEGILAAAFNDGEIHDCEVEIKPERKSSAMNFWCTVSPVKYSNGITETVVVVCRDITKRKEYEAALSRSRQILEQKVEQRTKEIDNSKKELRELYIRLNKVQEDERKQISREIHDQLGTILTTLKYDLAWVKNKAPGSDEQSELLESKINQMSDKIDGIIETVQRISSQLRPGLLDDMGLPAAIEWQAEKFAETADIMIDTEFDESIKFDSECSTAVFRIFQELMTNVLRHAKASFVLVKLYNQGQYAKLDVIDNGIGIKDAAAFDKNSLGLIGIRERANVFGGSFSIASAAEGGTVASVFIPLEK</sequence>
<dbReference type="Proteomes" id="UP000193334">
    <property type="component" value="Chromosome"/>
</dbReference>
<dbReference type="SMART" id="SM00086">
    <property type="entry name" value="PAC"/>
    <property type="match status" value="5"/>
</dbReference>
<name>A0A1W6LKM9_9BACT</name>
<dbReference type="PROSITE" id="PS50109">
    <property type="entry name" value="HIS_KIN"/>
    <property type="match status" value="1"/>
</dbReference>
<dbReference type="InterPro" id="IPR013656">
    <property type="entry name" value="PAS_4"/>
</dbReference>
<dbReference type="InterPro" id="IPR000700">
    <property type="entry name" value="PAS-assoc_C"/>
</dbReference>
<feature type="domain" description="PAC" evidence="10">
    <location>
        <begin position="928"/>
        <end position="981"/>
    </location>
</feature>
<evidence type="ECO:0000256" key="2">
    <source>
        <dbReference type="ARBA" id="ARBA00012438"/>
    </source>
</evidence>
<feature type="coiled-coil region" evidence="6">
    <location>
        <begin position="972"/>
        <end position="1017"/>
    </location>
</feature>
<dbReference type="Gene3D" id="3.30.450.20">
    <property type="entry name" value="PAS domain"/>
    <property type="match status" value="5"/>
</dbReference>
<organism evidence="11 12">
    <name type="scientific">Sedimentisphaera salicampi</name>
    <dbReference type="NCBI Taxonomy" id="1941349"/>
    <lineage>
        <taxon>Bacteria</taxon>
        <taxon>Pseudomonadati</taxon>
        <taxon>Planctomycetota</taxon>
        <taxon>Phycisphaerae</taxon>
        <taxon>Sedimentisphaerales</taxon>
        <taxon>Sedimentisphaeraceae</taxon>
        <taxon>Sedimentisphaera</taxon>
    </lineage>
</organism>
<dbReference type="SUPFAM" id="SSF55785">
    <property type="entry name" value="PYP-like sensor domain (PAS domain)"/>
    <property type="match status" value="5"/>
</dbReference>
<dbReference type="PROSITE" id="PS50112">
    <property type="entry name" value="PAS"/>
    <property type="match status" value="4"/>
</dbReference>
<dbReference type="Pfam" id="PF08448">
    <property type="entry name" value="PAS_4"/>
    <property type="match status" value="1"/>
</dbReference>
<dbReference type="NCBIfam" id="TIGR00229">
    <property type="entry name" value="sensory_box"/>
    <property type="match status" value="5"/>
</dbReference>
<evidence type="ECO:0000313" key="11">
    <source>
        <dbReference type="EMBL" id="ARN56350.1"/>
    </source>
</evidence>
<dbReference type="Pfam" id="PF02518">
    <property type="entry name" value="HATPase_c"/>
    <property type="match status" value="1"/>
</dbReference>
<keyword evidence="5 11" id="KW-0418">Kinase</keyword>
<dbReference type="InterPro" id="IPR000014">
    <property type="entry name" value="PAS"/>
</dbReference>
<evidence type="ECO:0000259" key="8">
    <source>
        <dbReference type="PROSITE" id="PS50109"/>
    </source>
</evidence>
<feature type="domain" description="PAS" evidence="9">
    <location>
        <begin position="736"/>
        <end position="807"/>
    </location>
</feature>
<evidence type="ECO:0000256" key="7">
    <source>
        <dbReference type="SAM" id="Phobius"/>
    </source>
</evidence>
<reference evidence="12" key="1">
    <citation type="submission" date="2017-04" db="EMBL/GenBank/DDBJ databases">
        <title>Comparative genomics and description of representatives of a novel lineage of planctomycetes thriving in anoxic sediments.</title>
        <authorList>
            <person name="Spring S."/>
            <person name="Bunk B."/>
            <person name="Sproer C."/>
        </authorList>
    </citation>
    <scope>NUCLEOTIDE SEQUENCE [LARGE SCALE GENOMIC DNA]</scope>
    <source>
        <strain evidence="12">ST-PulAB-D4</strain>
    </source>
</reference>